<dbReference type="AlphaFoldDB" id="A0A6I9TNW7"/>
<organism evidence="7 8">
    <name type="scientific">Sesamum indicum</name>
    <name type="common">Oriental sesame</name>
    <name type="synonym">Sesamum orientale</name>
    <dbReference type="NCBI Taxonomy" id="4182"/>
    <lineage>
        <taxon>Eukaryota</taxon>
        <taxon>Viridiplantae</taxon>
        <taxon>Streptophyta</taxon>
        <taxon>Embryophyta</taxon>
        <taxon>Tracheophyta</taxon>
        <taxon>Spermatophyta</taxon>
        <taxon>Magnoliopsida</taxon>
        <taxon>eudicotyledons</taxon>
        <taxon>Gunneridae</taxon>
        <taxon>Pentapetalae</taxon>
        <taxon>asterids</taxon>
        <taxon>lamiids</taxon>
        <taxon>Lamiales</taxon>
        <taxon>Pedaliaceae</taxon>
        <taxon>Sesamum</taxon>
    </lineage>
</organism>
<keyword evidence="3" id="KW-1015">Disulfide bond</keyword>
<dbReference type="RefSeq" id="XP_011087776.1">
    <property type="nucleotide sequence ID" value="XM_011089474.2"/>
</dbReference>
<keyword evidence="2" id="KW-0186">Copper</keyword>
<evidence type="ECO:0000256" key="3">
    <source>
        <dbReference type="ARBA" id="ARBA00023157"/>
    </source>
</evidence>
<dbReference type="InterPro" id="IPR003245">
    <property type="entry name" value="Phytocyanin_dom"/>
</dbReference>
<accession>A0A6I9TNW7</accession>
<reference evidence="8" key="1">
    <citation type="submission" date="2025-08" db="UniProtKB">
        <authorList>
            <consortium name="RefSeq"/>
        </authorList>
    </citation>
    <scope>IDENTIFICATION</scope>
</reference>
<evidence type="ECO:0000256" key="5">
    <source>
        <dbReference type="ARBA" id="ARBA00082491"/>
    </source>
</evidence>
<dbReference type="PANTHER" id="PTHR33021">
    <property type="entry name" value="BLUE COPPER PROTEIN"/>
    <property type="match status" value="1"/>
</dbReference>
<dbReference type="InterPro" id="IPR008972">
    <property type="entry name" value="Cupredoxin"/>
</dbReference>
<dbReference type="GO" id="GO:0005886">
    <property type="term" value="C:plasma membrane"/>
    <property type="evidence" value="ECO:0007669"/>
    <property type="project" value="TreeGrafter"/>
</dbReference>
<protein>
    <recommendedName>
        <fullName evidence="4">Basic blue protein</fullName>
    </recommendedName>
    <alternativeName>
        <fullName evidence="5">Plantacyanin</fullName>
    </alternativeName>
</protein>
<keyword evidence="7" id="KW-1185">Reference proteome</keyword>
<dbReference type="GO" id="GO:0009055">
    <property type="term" value="F:electron transfer activity"/>
    <property type="evidence" value="ECO:0007669"/>
    <property type="project" value="InterPro"/>
</dbReference>
<dbReference type="CDD" id="cd11013">
    <property type="entry name" value="Plantacyanin"/>
    <property type="match status" value="1"/>
</dbReference>
<name>A0A6I9TNW7_SESIN</name>
<dbReference type="SUPFAM" id="SSF49503">
    <property type="entry name" value="Cupredoxins"/>
    <property type="match status" value="1"/>
</dbReference>
<dbReference type="FunFam" id="2.60.40.420:FF:000013">
    <property type="entry name" value="basic blue protein-like"/>
    <property type="match status" value="1"/>
</dbReference>
<dbReference type="InterPro" id="IPR039391">
    <property type="entry name" value="Phytocyanin-like"/>
</dbReference>
<dbReference type="Pfam" id="PF02298">
    <property type="entry name" value="Cu_bind_like"/>
    <property type="match status" value="1"/>
</dbReference>
<dbReference type="PROSITE" id="PS51485">
    <property type="entry name" value="PHYTOCYANIN"/>
    <property type="match status" value="1"/>
</dbReference>
<sequence length="131" mass="13981">MFHKMSEEKGYANLAMIMVLSMLIYIHSADAKIYTVGGSTGWIFNVSGWETGKPFKAGDKLVFKYAVGRHNVVVVDKGSYDSCSVPAGAPTYGSGNDKLTLKEGTNYFICGFTGHCHAGMKIAANAASLAS</sequence>
<dbReference type="InterPro" id="IPR041844">
    <property type="entry name" value="Plantacyanin"/>
</dbReference>
<dbReference type="Proteomes" id="UP000504604">
    <property type="component" value="Linkage group LG8"/>
</dbReference>
<evidence type="ECO:0000259" key="6">
    <source>
        <dbReference type="PROSITE" id="PS51485"/>
    </source>
</evidence>
<dbReference type="OrthoDB" id="2011645at2759"/>
<dbReference type="KEGG" id="sind:105169158"/>
<feature type="domain" description="Phytocyanin" evidence="6">
    <location>
        <begin position="32"/>
        <end position="128"/>
    </location>
</feature>
<keyword evidence="1" id="KW-0479">Metal-binding</keyword>
<evidence type="ECO:0000256" key="4">
    <source>
        <dbReference type="ARBA" id="ARBA00071970"/>
    </source>
</evidence>
<proteinExistence type="predicted"/>
<evidence type="ECO:0000313" key="8">
    <source>
        <dbReference type="RefSeq" id="XP_011087776.1"/>
    </source>
</evidence>
<dbReference type="GeneID" id="105169158"/>
<dbReference type="Gene3D" id="2.60.40.420">
    <property type="entry name" value="Cupredoxins - blue copper proteins"/>
    <property type="match status" value="1"/>
</dbReference>
<dbReference type="PANTHER" id="PTHR33021:SF424">
    <property type="entry name" value="BASIC BLUE PROTEIN"/>
    <property type="match status" value="1"/>
</dbReference>
<evidence type="ECO:0000313" key="7">
    <source>
        <dbReference type="Proteomes" id="UP000504604"/>
    </source>
</evidence>
<evidence type="ECO:0000256" key="2">
    <source>
        <dbReference type="ARBA" id="ARBA00023008"/>
    </source>
</evidence>
<gene>
    <name evidence="8" type="primary">LOC105169158</name>
</gene>
<dbReference type="InParanoid" id="A0A6I9TNW7"/>
<dbReference type="GO" id="GO:0046872">
    <property type="term" value="F:metal ion binding"/>
    <property type="evidence" value="ECO:0007669"/>
    <property type="project" value="UniProtKB-KW"/>
</dbReference>
<evidence type="ECO:0000256" key="1">
    <source>
        <dbReference type="ARBA" id="ARBA00022723"/>
    </source>
</evidence>